<dbReference type="PROSITE" id="PS50002">
    <property type="entry name" value="SH3"/>
    <property type="match status" value="1"/>
</dbReference>
<dbReference type="Pfam" id="PF00018">
    <property type="entry name" value="SH3_1"/>
    <property type="match status" value="1"/>
</dbReference>
<dbReference type="SUPFAM" id="SSF103657">
    <property type="entry name" value="BAR/IMD domain-like"/>
    <property type="match status" value="1"/>
</dbReference>
<dbReference type="GO" id="GO:0030479">
    <property type="term" value="C:actin cortical patch"/>
    <property type="evidence" value="ECO:0007669"/>
    <property type="project" value="TreeGrafter"/>
</dbReference>
<dbReference type="PRINTS" id="PR00452">
    <property type="entry name" value="SH3DOMAIN"/>
</dbReference>
<feature type="compositionally biased region" description="Low complexity" evidence="4">
    <location>
        <begin position="293"/>
        <end position="328"/>
    </location>
</feature>
<dbReference type="FunFam" id="2.30.30.40:FF:000100">
    <property type="entry name" value="SH3 domain-containing YSC84-like protein 1"/>
    <property type="match status" value="1"/>
</dbReference>
<dbReference type="Gene3D" id="1.20.1270.60">
    <property type="entry name" value="Arfaptin homology (AH) domain/BAR domain"/>
    <property type="match status" value="1"/>
</dbReference>
<feature type="domain" description="SH3" evidence="5">
    <location>
        <begin position="441"/>
        <end position="501"/>
    </location>
</feature>
<dbReference type="CDD" id="cd07599">
    <property type="entry name" value="BAR_Rvs167p"/>
    <property type="match status" value="1"/>
</dbReference>
<reference evidence="8" key="1">
    <citation type="submission" date="2016-03" db="EMBL/GenBank/DDBJ databases">
        <authorList>
            <person name="Devillers H."/>
        </authorList>
    </citation>
    <scope>NUCLEOTIDE SEQUENCE [LARGE SCALE GENOMIC DNA]</scope>
</reference>
<dbReference type="GO" id="GO:1990528">
    <property type="term" value="C:Rvs161p-Rvs167p complex"/>
    <property type="evidence" value="ECO:0007669"/>
    <property type="project" value="TreeGrafter"/>
</dbReference>
<dbReference type="GO" id="GO:0051666">
    <property type="term" value="P:actin cortical patch localization"/>
    <property type="evidence" value="ECO:0007669"/>
    <property type="project" value="InterPro"/>
</dbReference>
<feature type="region of interest" description="Disordered" evidence="4">
    <location>
        <begin position="288"/>
        <end position="346"/>
    </location>
</feature>
<dbReference type="InterPro" id="IPR046982">
    <property type="entry name" value="BIN3/RVS161-like"/>
</dbReference>
<dbReference type="PANTHER" id="PTHR47174:SF1">
    <property type="entry name" value="REDUCED VIABILITY UPON STARVATION PROTEIN 167"/>
    <property type="match status" value="1"/>
</dbReference>
<accession>A0A1G4KEK5</accession>
<dbReference type="GO" id="GO:0031097">
    <property type="term" value="C:medial cortex"/>
    <property type="evidence" value="ECO:0007669"/>
    <property type="project" value="TreeGrafter"/>
</dbReference>
<evidence type="ECO:0000256" key="4">
    <source>
        <dbReference type="SAM" id="MobiDB-lite"/>
    </source>
</evidence>
<dbReference type="Gene3D" id="2.30.30.40">
    <property type="entry name" value="SH3 Domains"/>
    <property type="match status" value="1"/>
</dbReference>
<dbReference type="EMBL" id="LT598468">
    <property type="protein sequence ID" value="SCV02895.1"/>
    <property type="molecule type" value="Genomic_DNA"/>
</dbReference>
<dbReference type="InterPro" id="IPR004148">
    <property type="entry name" value="BAR_dom"/>
</dbReference>
<dbReference type="GO" id="GO:0006897">
    <property type="term" value="P:endocytosis"/>
    <property type="evidence" value="ECO:0007669"/>
    <property type="project" value="InterPro"/>
</dbReference>
<dbReference type="OrthoDB" id="2159336at2759"/>
<dbReference type="GO" id="GO:0043332">
    <property type="term" value="C:mating projection tip"/>
    <property type="evidence" value="ECO:0007669"/>
    <property type="project" value="TreeGrafter"/>
</dbReference>
<dbReference type="GO" id="GO:0097320">
    <property type="term" value="P:plasma membrane tubulation"/>
    <property type="evidence" value="ECO:0007669"/>
    <property type="project" value="TreeGrafter"/>
</dbReference>
<dbReference type="InterPro" id="IPR027267">
    <property type="entry name" value="AH/BAR_dom_sf"/>
</dbReference>
<dbReference type="SMART" id="SM00721">
    <property type="entry name" value="BAR"/>
    <property type="match status" value="1"/>
</dbReference>
<protein>
    <submittedName>
        <fullName evidence="7">LAMI_0H03840g1_1</fullName>
    </submittedName>
</protein>
<feature type="region of interest" description="Disordered" evidence="4">
    <location>
        <begin position="376"/>
        <end position="397"/>
    </location>
</feature>
<dbReference type="GO" id="GO:0008289">
    <property type="term" value="F:lipid binding"/>
    <property type="evidence" value="ECO:0007669"/>
    <property type="project" value="TreeGrafter"/>
</dbReference>
<dbReference type="SUPFAM" id="SSF50044">
    <property type="entry name" value="SH3-domain"/>
    <property type="match status" value="1"/>
</dbReference>
<evidence type="ECO:0000256" key="2">
    <source>
        <dbReference type="PROSITE-ProRule" id="PRU00192"/>
    </source>
</evidence>
<dbReference type="Proteomes" id="UP000191024">
    <property type="component" value="Chromosome H"/>
</dbReference>
<evidence type="ECO:0000259" key="6">
    <source>
        <dbReference type="PROSITE" id="PS51021"/>
    </source>
</evidence>
<dbReference type="PANTHER" id="PTHR47174">
    <property type="entry name" value="BRIDGING INTEGRATOR 3"/>
    <property type="match status" value="1"/>
</dbReference>
<keyword evidence="3" id="KW-0175">Coiled coil</keyword>
<keyword evidence="1 2" id="KW-0728">SH3 domain</keyword>
<dbReference type="PROSITE" id="PS51021">
    <property type="entry name" value="BAR"/>
    <property type="match status" value="1"/>
</dbReference>
<dbReference type="InterPro" id="IPR036028">
    <property type="entry name" value="SH3-like_dom_sf"/>
</dbReference>
<evidence type="ECO:0000313" key="8">
    <source>
        <dbReference type="Proteomes" id="UP000191024"/>
    </source>
</evidence>
<feature type="coiled-coil region" evidence="3">
    <location>
        <begin position="25"/>
        <end position="52"/>
    </location>
</feature>
<evidence type="ECO:0000256" key="3">
    <source>
        <dbReference type="SAM" id="Coils"/>
    </source>
</evidence>
<feature type="domain" description="BAR" evidence="6">
    <location>
        <begin position="17"/>
        <end position="254"/>
    </location>
</feature>
<dbReference type="SMART" id="SM00326">
    <property type="entry name" value="SH3"/>
    <property type="match status" value="1"/>
</dbReference>
<proteinExistence type="predicted"/>
<dbReference type="AlphaFoldDB" id="A0A1G4KEK5"/>
<sequence length="501" mass="55625">MSFKGFTKAVARAPQNFRQKFNMGQHTEDAVYEDAERRFKELEDETKKLSDESKRYFTAVNDMLKHQIGFAKAMEEIFKPISGKMSDPNASVPEDNPEGIEASESYRALVADLQTMLKPDLDLIDEKIVKPSQELLKVINYIRKMATKRNHKKLDLDRHLNTLHKYETKKEPSAKDEERSYKAQSQVEVAQQEYDYYNEMLKNELPILFQLEAEFVKPLFVSFYYMQLNIFYSLYNRMQDMKIPYFDLTSDIQEAFYAKRGNIEEQTDSLTITHFKVGYGKAKLEMTRRRLGSQSPPQSPVTPTSPLAGYSQPGYSQPGYPQPGYSQPTSPVSAPGFTPYGQHPAAASAYEKQQPGLAAVSTGYSTQAAAPPPYAQNAAATGYGQQPAYPTQQQPPAAAEYPAYGAPAAAYPPGTASTMAASTMAASTPPTTAPATGIHAPGQETVTALYEYQAQADGDLTFPAGAVIEVVERTADVNGWWTGRYNGAQGLFPGNYVQLNK</sequence>
<name>A0A1G4KEK5_9SACH</name>
<keyword evidence="8" id="KW-1185">Reference proteome</keyword>
<organism evidence="7 8">
    <name type="scientific">Lachancea mirantina</name>
    <dbReference type="NCBI Taxonomy" id="1230905"/>
    <lineage>
        <taxon>Eukaryota</taxon>
        <taxon>Fungi</taxon>
        <taxon>Dikarya</taxon>
        <taxon>Ascomycota</taxon>
        <taxon>Saccharomycotina</taxon>
        <taxon>Saccharomycetes</taxon>
        <taxon>Saccharomycetales</taxon>
        <taxon>Saccharomycetaceae</taxon>
        <taxon>Lachancea</taxon>
    </lineage>
</organism>
<dbReference type="FunFam" id="1.20.1270.60:FF:000048">
    <property type="entry name" value="BAR adaptor protein RVS167"/>
    <property type="match status" value="1"/>
</dbReference>
<evidence type="ECO:0000313" key="7">
    <source>
        <dbReference type="EMBL" id="SCV02895.1"/>
    </source>
</evidence>
<dbReference type="Pfam" id="PF03114">
    <property type="entry name" value="BAR"/>
    <property type="match status" value="1"/>
</dbReference>
<evidence type="ECO:0000259" key="5">
    <source>
        <dbReference type="PROSITE" id="PS50002"/>
    </source>
</evidence>
<gene>
    <name evidence="7" type="ORF">LAMI_0H03840G</name>
</gene>
<dbReference type="STRING" id="1230905.A0A1G4KEK5"/>
<evidence type="ECO:0000256" key="1">
    <source>
        <dbReference type="ARBA" id="ARBA00022443"/>
    </source>
</evidence>
<dbReference type="InterPro" id="IPR001452">
    <property type="entry name" value="SH3_domain"/>
</dbReference>